<dbReference type="Gene3D" id="1.20.1250.20">
    <property type="entry name" value="MFS general substrate transporter like domains"/>
    <property type="match status" value="2"/>
</dbReference>
<evidence type="ECO:0000256" key="6">
    <source>
        <dbReference type="SAM" id="Phobius"/>
    </source>
</evidence>
<feature type="transmembrane region" description="Helical" evidence="6">
    <location>
        <begin position="254"/>
        <end position="273"/>
    </location>
</feature>
<feature type="transmembrane region" description="Helical" evidence="6">
    <location>
        <begin position="155"/>
        <end position="175"/>
    </location>
</feature>
<dbReference type="InterPro" id="IPR036259">
    <property type="entry name" value="MFS_trans_sf"/>
</dbReference>
<feature type="transmembrane region" description="Helical" evidence="6">
    <location>
        <begin position="319"/>
        <end position="339"/>
    </location>
</feature>
<feature type="transmembrane region" description="Helical" evidence="6">
    <location>
        <begin position="378"/>
        <end position="402"/>
    </location>
</feature>
<evidence type="ECO:0000256" key="2">
    <source>
        <dbReference type="ARBA" id="ARBA00022692"/>
    </source>
</evidence>
<dbReference type="Pfam" id="PF07690">
    <property type="entry name" value="MFS_1"/>
    <property type="match status" value="1"/>
</dbReference>
<dbReference type="PROSITE" id="PS50850">
    <property type="entry name" value="MFS"/>
    <property type="match status" value="1"/>
</dbReference>
<dbReference type="CDD" id="cd17355">
    <property type="entry name" value="MFS_YcxA_like"/>
    <property type="match status" value="1"/>
</dbReference>
<feature type="transmembrane region" description="Helical" evidence="6">
    <location>
        <begin position="345"/>
        <end position="366"/>
    </location>
</feature>
<keyword evidence="4 6" id="KW-0472">Membrane</keyword>
<reference evidence="8 9" key="1">
    <citation type="submission" date="2020-09" db="EMBL/GenBank/DDBJ databases">
        <title>Diversity and distribution of actinomycetes associated with coral in the coast of Hainan.</title>
        <authorList>
            <person name="Li F."/>
        </authorList>
    </citation>
    <scope>NUCLEOTIDE SEQUENCE [LARGE SCALE GENOMIC DNA]</scope>
    <source>
        <strain evidence="8 9">HNM0947</strain>
    </source>
</reference>
<feature type="compositionally biased region" description="Low complexity" evidence="5">
    <location>
        <begin position="1"/>
        <end position="18"/>
    </location>
</feature>
<dbReference type="PANTHER" id="PTHR11360">
    <property type="entry name" value="MONOCARBOXYLATE TRANSPORTER"/>
    <property type="match status" value="1"/>
</dbReference>
<evidence type="ECO:0000313" key="9">
    <source>
        <dbReference type="Proteomes" id="UP000806528"/>
    </source>
</evidence>
<dbReference type="Proteomes" id="UP000806528">
    <property type="component" value="Unassembled WGS sequence"/>
</dbReference>
<sequence>MNTEDAPATARARRPGPGSDRRPRIHRAWWVAAVAALVVVGAAVLTAVPGLLVEPLHAEYAWSRSSIALAASVNMVLYGAVAPFAAALMDRFGLHRVAVAALAVVGAGTLLTTVMSAPWQLTLYWGLLVGAGTGAVAMTFAATVARRWFTARRGLVLGTLTGASAFGQLAFLPAVAWTIDHQGWRPALVTLALTVFVLAALAALVLRDRPEDVGLAPYGHGSADPASPPEPRPAPGAARRTVTVLATALRDPRFALLAGVFAVCGASTNGLMWTHFVPAAQDHGMASTVAAALVSGIGVFSLVGTVLSGWLTDRADPRWLLAGYFAGRALLLAALPVLLGPHPGPALLVFVVVFGLLDVATVPPVIELSTRYFGRDGAIVFGWVNAAHQLGAGAAAVLGGTIRDTTGGYAPLWVFAALLCALAVAMIRRMPAHGGPEGER</sequence>
<name>A0ABR9PAL3_9ACTN</name>
<evidence type="ECO:0000256" key="1">
    <source>
        <dbReference type="ARBA" id="ARBA00004651"/>
    </source>
</evidence>
<keyword evidence="2 6" id="KW-0812">Transmembrane</keyword>
<feature type="region of interest" description="Disordered" evidence="5">
    <location>
        <begin position="1"/>
        <end position="21"/>
    </location>
</feature>
<dbReference type="PANTHER" id="PTHR11360:SF284">
    <property type="entry name" value="EG:103B4.3 PROTEIN-RELATED"/>
    <property type="match status" value="1"/>
</dbReference>
<accession>A0ABR9PAL3</accession>
<keyword evidence="3 6" id="KW-1133">Transmembrane helix</keyword>
<evidence type="ECO:0000313" key="8">
    <source>
        <dbReference type="EMBL" id="MBE3000882.1"/>
    </source>
</evidence>
<gene>
    <name evidence="8" type="ORF">IDM40_19610</name>
</gene>
<feature type="transmembrane region" description="Helical" evidence="6">
    <location>
        <begin position="408"/>
        <end position="427"/>
    </location>
</feature>
<comment type="caution">
    <text evidence="8">The sequence shown here is derived from an EMBL/GenBank/DDBJ whole genome shotgun (WGS) entry which is preliminary data.</text>
</comment>
<dbReference type="InterPro" id="IPR020846">
    <property type="entry name" value="MFS_dom"/>
</dbReference>
<evidence type="ECO:0000259" key="7">
    <source>
        <dbReference type="PROSITE" id="PS50850"/>
    </source>
</evidence>
<feature type="transmembrane region" description="Helical" evidence="6">
    <location>
        <begin position="123"/>
        <end position="143"/>
    </location>
</feature>
<feature type="transmembrane region" description="Helical" evidence="6">
    <location>
        <begin position="187"/>
        <end position="206"/>
    </location>
</feature>
<dbReference type="EMBL" id="JADBGI010000018">
    <property type="protein sequence ID" value="MBE3000882.1"/>
    <property type="molecule type" value="Genomic_DNA"/>
</dbReference>
<evidence type="ECO:0000256" key="4">
    <source>
        <dbReference type="ARBA" id="ARBA00023136"/>
    </source>
</evidence>
<evidence type="ECO:0000256" key="3">
    <source>
        <dbReference type="ARBA" id="ARBA00022989"/>
    </source>
</evidence>
<dbReference type="InterPro" id="IPR050327">
    <property type="entry name" value="Proton-linked_MCT"/>
</dbReference>
<dbReference type="SUPFAM" id="SSF103473">
    <property type="entry name" value="MFS general substrate transporter"/>
    <property type="match status" value="1"/>
</dbReference>
<feature type="transmembrane region" description="Helical" evidence="6">
    <location>
        <begin position="65"/>
        <end position="85"/>
    </location>
</feature>
<comment type="subcellular location">
    <subcellularLocation>
        <location evidence="1">Cell membrane</location>
        <topology evidence="1">Multi-pass membrane protein</topology>
    </subcellularLocation>
</comment>
<feature type="transmembrane region" description="Helical" evidence="6">
    <location>
        <begin position="285"/>
        <end position="307"/>
    </location>
</feature>
<dbReference type="InterPro" id="IPR011701">
    <property type="entry name" value="MFS"/>
</dbReference>
<feature type="transmembrane region" description="Helical" evidence="6">
    <location>
        <begin position="97"/>
        <end position="117"/>
    </location>
</feature>
<feature type="transmembrane region" description="Helical" evidence="6">
    <location>
        <begin position="28"/>
        <end position="53"/>
    </location>
</feature>
<dbReference type="RefSeq" id="WP_193123476.1">
    <property type="nucleotide sequence ID" value="NZ_JADBGI010000018.1"/>
</dbReference>
<organism evidence="8 9">
    <name type="scientific">Nocardiopsis coralli</name>
    <dbReference type="NCBI Taxonomy" id="2772213"/>
    <lineage>
        <taxon>Bacteria</taxon>
        <taxon>Bacillati</taxon>
        <taxon>Actinomycetota</taxon>
        <taxon>Actinomycetes</taxon>
        <taxon>Streptosporangiales</taxon>
        <taxon>Nocardiopsidaceae</taxon>
        <taxon>Nocardiopsis</taxon>
    </lineage>
</organism>
<feature type="domain" description="Major facilitator superfamily (MFS) profile" evidence="7">
    <location>
        <begin position="31"/>
        <end position="434"/>
    </location>
</feature>
<keyword evidence="9" id="KW-1185">Reference proteome</keyword>
<protein>
    <submittedName>
        <fullName evidence="8">MFS transporter</fullName>
    </submittedName>
</protein>
<evidence type="ECO:0000256" key="5">
    <source>
        <dbReference type="SAM" id="MobiDB-lite"/>
    </source>
</evidence>
<feature type="region of interest" description="Disordered" evidence="5">
    <location>
        <begin position="217"/>
        <end position="237"/>
    </location>
</feature>
<proteinExistence type="predicted"/>